<dbReference type="InterPro" id="IPR018060">
    <property type="entry name" value="HTH_AraC"/>
</dbReference>
<sequence length="234" mass="25419">MDKLAALIQTLQISRVQPHFNEDADFHVMKAADRFVLKSGANPSLPVAASIVLRGRGAVAPLMASVGCFEMHIPNDHALHPLVALFVGEISAPRCGQDSLLAGYAQVLIVHFLRAALETGTVDKGVWAALSDARLSRALTQVHLRPGHAWSTEDLAQEAGMSRSVFMAQFREVMGEAPITYLRSFRIARAREALEEGGRIAVVARTFGYSSSDAFSRAFRRSQGIAPSELRRGP</sequence>
<dbReference type="InterPro" id="IPR018062">
    <property type="entry name" value="HTH_AraC-typ_CS"/>
</dbReference>
<dbReference type="SUPFAM" id="SSF46689">
    <property type="entry name" value="Homeodomain-like"/>
    <property type="match status" value="2"/>
</dbReference>
<dbReference type="InterPro" id="IPR050204">
    <property type="entry name" value="AraC_XylS_family_regulators"/>
</dbReference>
<evidence type="ECO:0000256" key="1">
    <source>
        <dbReference type="ARBA" id="ARBA00023015"/>
    </source>
</evidence>
<dbReference type="GO" id="GO:0003700">
    <property type="term" value="F:DNA-binding transcription factor activity"/>
    <property type="evidence" value="ECO:0007669"/>
    <property type="project" value="InterPro"/>
</dbReference>
<protein>
    <recommendedName>
        <fullName evidence="4">HTH araC/xylS-type domain-containing protein</fullName>
    </recommendedName>
</protein>
<evidence type="ECO:0000313" key="5">
    <source>
        <dbReference type="EMBL" id="AML52694.1"/>
    </source>
</evidence>
<dbReference type="Proteomes" id="UP000070371">
    <property type="component" value="Chromosome"/>
</dbReference>
<keyword evidence="6" id="KW-1185">Reference proteome</keyword>
<dbReference type="KEGG" id="hat:RC74_16755"/>
<dbReference type="Pfam" id="PF12833">
    <property type="entry name" value="HTH_18"/>
    <property type="match status" value="1"/>
</dbReference>
<dbReference type="InterPro" id="IPR009057">
    <property type="entry name" value="Homeodomain-like_sf"/>
</dbReference>
<dbReference type="InterPro" id="IPR020449">
    <property type="entry name" value="Tscrpt_reg_AraC-type_HTH"/>
</dbReference>
<evidence type="ECO:0000256" key="2">
    <source>
        <dbReference type="ARBA" id="ARBA00023125"/>
    </source>
</evidence>
<dbReference type="AlphaFoldDB" id="A0A126V2Z6"/>
<evidence type="ECO:0000313" key="6">
    <source>
        <dbReference type="Proteomes" id="UP000070371"/>
    </source>
</evidence>
<proteinExistence type="predicted"/>
<dbReference type="GO" id="GO:0043565">
    <property type="term" value="F:sequence-specific DNA binding"/>
    <property type="evidence" value="ECO:0007669"/>
    <property type="project" value="InterPro"/>
</dbReference>
<reference evidence="5 6" key="1">
    <citation type="submission" date="2016-02" db="EMBL/GenBank/DDBJ databases">
        <title>Complete genome sequence of Halocynthiibacter arcticus PAMC 20958t from arctic marine sediment.</title>
        <authorList>
            <person name="Lee Y.M."/>
            <person name="Baek K."/>
            <person name="Lee H.K."/>
            <person name="Shin S.C."/>
        </authorList>
    </citation>
    <scope>NUCLEOTIDE SEQUENCE [LARGE SCALE GENOMIC DNA]</scope>
    <source>
        <strain evidence="5">PAMC 20958</strain>
    </source>
</reference>
<keyword evidence="1" id="KW-0805">Transcription regulation</keyword>
<dbReference type="Gene3D" id="1.10.10.60">
    <property type="entry name" value="Homeodomain-like"/>
    <property type="match status" value="1"/>
</dbReference>
<dbReference type="PRINTS" id="PR00032">
    <property type="entry name" value="HTHARAC"/>
</dbReference>
<name>A0A126V2Z6_9RHOB</name>
<evidence type="ECO:0000259" key="4">
    <source>
        <dbReference type="PROSITE" id="PS01124"/>
    </source>
</evidence>
<dbReference type="PROSITE" id="PS01124">
    <property type="entry name" value="HTH_ARAC_FAMILY_2"/>
    <property type="match status" value="1"/>
</dbReference>
<keyword evidence="3" id="KW-0804">Transcription</keyword>
<dbReference type="PANTHER" id="PTHR46796:SF7">
    <property type="entry name" value="ARAC FAMILY TRANSCRIPTIONAL REGULATOR"/>
    <property type="match status" value="1"/>
</dbReference>
<dbReference type="SMART" id="SM00342">
    <property type="entry name" value="HTH_ARAC"/>
    <property type="match status" value="1"/>
</dbReference>
<feature type="domain" description="HTH araC/xylS-type" evidence="4">
    <location>
        <begin position="136"/>
        <end position="233"/>
    </location>
</feature>
<dbReference type="RefSeq" id="WP_052274991.1">
    <property type="nucleotide sequence ID" value="NZ_CP014327.1"/>
</dbReference>
<dbReference type="EMBL" id="CP014327">
    <property type="protein sequence ID" value="AML52694.1"/>
    <property type="molecule type" value="Genomic_DNA"/>
</dbReference>
<dbReference type="OrthoDB" id="9783876at2"/>
<dbReference type="PROSITE" id="PS00041">
    <property type="entry name" value="HTH_ARAC_FAMILY_1"/>
    <property type="match status" value="1"/>
</dbReference>
<evidence type="ECO:0000256" key="3">
    <source>
        <dbReference type="ARBA" id="ARBA00023163"/>
    </source>
</evidence>
<dbReference type="PANTHER" id="PTHR46796">
    <property type="entry name" value="HTH-TYPE TRANSCRIPTIONAL ACTIVATOR RHAS-RELATED"/>
    <property type="match status" value="1"/>
</dbReference>
<dbReference type="STRING" id="1579316.RC74_16755"/>
<keyword evidence="2" id="KW-0238">DNA-binding</keyword>
<gene>
    <name evidence="5" type="ORF">RC74_16755</name>
</gene>
<organism evidence="5 6">
    <name type="scientific">Falsihalocynthiibacter arcticus</name>
    <dbReference type="NCBI Taxonomy" id="1579316"/>
    <lineage>
        <taxon>Bacteria</taxon>
        <taxon>Pseudomonadati</taxon>
        <taxon>Pseudomonadota</taxon>
        <taxon>Alphaproteobacteria</taxon>
        <taxon>Rhodobacterales</taxon>
        <taxon>Roseobacteraceae</taxon>
        <taxon>Falsihalocynthiibacter</taxon>
    </lineage>
</organism>
<accession>A0A126V2Z6</accession>